<evidence type="ECO:0000313" key="6">
    <source>
        <dbReference type="Proteomes" id="UP000315891"/>
    </source>
</evidence>
<dbReference type="AlphaFoldDB" id="A0A516V5R7"/>
<protein>
    <submittedName>
        <fullName evidence="5">Aldehyde-activating protein</fullName>
    </submittedName>
</protein>
<dbReference type="PANTHER" id="PTHR28620:SF1">
    <property type="entry name" value="CENP-V_GFA DOMAIN-CONTAINING PROTEIN"/>
    <property type="match status" value="1"/>
</dbReference>
<dbReference type="InterPro" id="IPR011057">
    <property type="entry name" value="Mss4-like_sf"/>
</dbReference>
<dbReference type="SUPFAM" id="SSF51316">
    <property type="entry name" value="Mss4-like"/>
    <property type="match status" value="1"/>
</dbReference>
<dbReference type="Gene3D" id="2.170.150.70">
    <property type="match status" value="1"/>
</dbReference>
<dbReference type="InterPro" id="IPR052355">
    <property type="entry name" value="CENP-V-like"/>
</dbReference>
<keyword evidence="6" id="KW-1185">Reference proteome</keyword>
<dbReference type="GO" id="GO:0046872">
    <property type="term" value="F:metal ion binding"/>
    <property type="evidence" value="ECO:0007669"/>
    <property type="project" value="UniProtKB-KW"/>
</dbReference>
<reference evidence="5 6" key="1">
    <citation type="submission" date="2019-07" db="EMBL/GenBank/DDBJ databases">
        <title>Lysobacter weifangensis sp. nov., isolated from bensulfuron-methyl contaminated farmland soil.</title>
        <authorList>
            <person name="Zhao H."/>
        </authorList>
    </citation>
    <scope>NUCLEOTIDE SEQUENCE [LARGE SCALE GENOMIC DNA]</scope>
    <source>
        <strain evidence="5 6">CC-Bw-6</strain>
    </source>
</reference>
<evidence type="ECO:0000313" key="5">
    <source>
        <dbReference type="EMBL" id="QDQ73841.1"/>
    </source>
</evidence>
<dbReference type="PANTHER" id="PTHR28620">
    <property type="entry name" value="CENTROMERE PROTEIN V"/>
    <property type="match status" value="1"/>
</dbReference>
<comment type="similarity">
    <text evidence="1">Belongs to the Gfa family.</text>
</comment>
<dbReference type="EMBL" id="CP041742">
    <property type="protein sequence ID" value="QDQ73841.1"/>
    <property type="molecule type" value="Genomic_DNA"/>
</dbReference>
<dbReference type="PROSITE" id="PS51891">
    <property type="entry name" value="CENP_V_GFA"/>
    <property type="match status" value="1"/>
</dbReference>
<name>A0A516V5R7_9GAMM</name>
<gene>
    <name evidence="5" type="ORF">FNZ56_08105</name>
</gene>
<keyword evidence="2" id="KW-0479">Metal-binding</keyword>
<organism evidence="5 6">
    <name type="scientific">Pseudoluteimonas lycopersici</name>
    <dbReference type="NCBI Taxonomy" id="1324796"/>
    <lineage>
        <taxon>Bacteria</taxon>
        <taxon>Pseudomonadati</taxon>
        <taxon>Pseudomonadota</taxon>
        <taxon>Gammaproteobacteria</taxon>
        <taxon>Lysobacterales</taxon>
        <taxon>Lysobacteraceae</taxon>
        <taxon>Pseudoluteimonas</taxon>
    </lineage>
</organism>
<dbReference type="OrthoDB" id="9805575at2"/>
<accession>A0A516V5R7</accession>
<dbReference type="GO" id="GO:0016846">
    <property type="term" value="F:carbon-sulfur lyase activity"/>
    <property type="evidence" value="ECO:0007669"/>
    <property type="project" value="InterPro"/>
</dbReference>
<feature type="domain" description="CENP-V/GFA" evidence="4">
    <location>
        <begin position="6"/>
        <end position="131"/>
    </location>
</feature>
<keyword evidence="3" id="KW-0862">Zinc</keyword>
<evidence type="ECO:0000259" key="4">
    <source>
        <dbReference type="PROSITE" id="PS51891"/>
    </source>
</evidence>
<dbReference type="RefSeq" id="WP_143879353.1">
    <property type="nucleotide sequence ID" value="NZ_BAABLZ010000001.1"/>
</dbReference>
<proteinExistence type="inferred from homology"/>
<dbReference type="Proteomes" id="UP000315891">
    <property type="component" value="Chromosome"/>
</dbReference>
<sequence>MALQPLTGSCHCQRLQLTLHGSLQPAESSPRACDCSFCQAHAAAWVSDPDGELVVTASDADALGRYRQGSESAEFLLCRHCGMLLAVVFATDEGMRGAVNVRCLANAGEFAPEQTVSPQQLAPEVRRERWRSLWTPVRIEVRS</sequence>
<evidence type="ECO:0000256" key="1">
    <source>
        <dbReference type="ARBA" id="ARBA00005495"/>
    </source>
</evidence>
<evidence type="ECO:0000256" key="2">
    <source>
        <dbReference type="ARBA" id="ARBA00022723"/>
    </source>
</evidence>
<dbReference type="Pfam" id="PF04828">
    <property type="entry name" value="GFA"/>
    <property type="match status" value="1"/>
</dbReference>
<evidence type="ECO:0000256" key="3">
    <source>
        <dbReference type="ARBA" id="ARBA00022833"/>
    </source>
</evidence>
<dbReference type="InterPro" id="IPR006913">
    <property type="entry name" value="CENP-V/GFA"/>
</dbReference>